<dbReference type="Proteomes" id="UP000196485">
    <property type="component" value="Unassembled WGS sequence"/>
</dbReference>
<organism evidence="7 8">
    <name type="scientific">Photobacterium aquimaris</name>
    <dbReference type="NCBI Taxonomy" id="512643"/>
    <lineage>
        <taxon>Bacteria</taxon>
        <taxon>Pseudomonadati</taxon>
        <taxon>Pseudomonadota</taxon>
        <taxon>Gammaproteobacteria</taxon>
        <taxon>Vibrionales</taxon>
        <taxon>Vibrionaceae</taxon>
        <taxon>Photobacterium</taxon>
    </lineage>
</organism>
<dbReference type="Pfam" id="PF04932">
    <property type="entry name" value="Wzy_C"/>
    <property type="match status" value="1"/>
</dbReference>
<feature type="transmembrane region" description="Helical" evidence="5">
    <location>
        <begin position="336"/>
        <end position="364"/>
    </location>
</feature>
<proteinExistence type="predicted"/>
<evidence type="ECO:0000256" key="3">
    <source>
        <dbReference type="ARBA" id="ARBA00022989"/>
    </source>
</evidence>
<evidence type="ECO:0000256" key="1">
    <source>
        <dbReference type="ARBA" id="ARBA00004141"/>
    </source>
</evidence>
<feature type="transmembrane region" description="Helical" evidence="5">
    <location>
        <begin position="257"/>
        <end position="282"/>
    </location>
</feature>
<sequence>MYILQETSFNNVDEKIIYYVIVSTYPLYLLGGLYFVGPVLAWVLFYRSVVIIFNNEVKYNFLAVVWIVAVLLIEVVVIIGSLNTGHSSLMVIKSSIGWAKGWALIGIFIFVGTILPIRYTILQNAMTNLLWQSLLITPFLILVAFLNFPTLLYTSPLKIFGGSGDQVFKVWLYWYDTNTGFPRWQLFAPWSPALAFYALLAFSIILSRPSDRIKYFAVLSSVILVIISESRAGILILFVLLTVFLIYYYFDTISILIFMLISTLIIGVFIDDIISFISGVFYKINSLRSDSSMIRNTLNNIGLYRWYNESFWFGHGNVERGPHIVQFMPIGSHNTFIGLLFIKGIIGLLLYLIPLLMTVIYMLFRSFVNHDYLSGFFVVVIFFIYSFTENIEILSYIMWPGWIFIGFVLRACFYKCNLNEIAFEDGGQVFVERK</sequence>
<evidence type="ECO:0000259" key="6">
    <source>
        <dbReference type="Pfam" id="PF04932"/>
    </source>
</evidence>
<feature type="transmembrane region" description="Helical" evidence="5">
    <location>
        <begin position="57"/>
        <end position="79"/>
    </location>
</feature>
<evidence type="ECO:0000313" key="7">
    <source>
        <dbReference type="EMBL" id="SMY16429.1"/>
    </source>
</evidence>
<evidence type="ECO:0000313" key="8">
    <source>
        <dbReference type="Proteomes" id="UP000196485"/>
    </source>
</evidence>
<feature type="transmembrane region" description="Helical" evidence="5">
    <location>
        <begin position="234"/>
        <end position="250"/>
    </location>
</feature>
<accession>A0A1Y6KW72</accession>
<feature type="domain" description="O-antigen ligase-related" evidence="6">
    <location>
        <begin position="217"/>
        <end position="352"/>
    </location>
</feature>
<feature type="transmembrane region" description="Helical" evidence="5">
    <location>
        <begin position="129"/>
        <end position="148"/>
    </location>
</feature>
<feature type="transmembrane region" description="Helical" evidence="5">
    <location>
        <begin position="16"/>
        <end position="45"/>
    </location>
</feature>
<dbReference type="InterPro" id="IPR007016">
    <property type="entry name" value="O-antigen_ligase-rel_domated"/>
</dbReference>
<keyword evidence="3 5" id="KW-1133">Transmembrane helix</keyword>
<keyword evidence="4 5" id="KW-0472">Membrane</keyword>
<comment type="subcellular location">
    <subcellularLocation>
        <location evidence="1">Membrane</location>
        <topology evidence="1">Multi-pass membrane protein</topology>
    </subcellularLocation>
</comment>
<reference evidence="8" key="1">
    <citation type="submission" date="2017-06" db="EMBL/GenBank/DDBJ databases">
        <authorList>
            <person name="Rodrigo-Torres L."/>
            <person name="Arahal R. D."/>
            <person name="Lucena T."/>
        </authorList>
    </citation>
    <scope>NUCLEOTIDE SEQUENCE [LARGE SCALE GENOMIC DNA]</scope>
    <source>
        <strain evidence="8">type strain: CECT 9192</strain>
    </source>
</reference>
<evidence type="ECO:0000256" key="4">
    <source>
        <dbReference type="ARBA" id="ARBA00023136"/>
    </source>
</evidence>
<feature type="transmembrane region" description="Helical" evidence="5">
    <location>
        <begin position="99"/>
        <end position="117"/>
    </location>
</feature>
<feature type="transmembrane region" description="Helical" evidence="5">
    <location>
        <begin position="393"/>
        <end position="413"/>
    </location>
</feature>
<evidence type="ECO:0000256" key="5">
    <source>
        <dbReference type="SAM" id="Phobius"/>
    </source>
</evidence>
<dbReference type="GO" id="GO:0016020">
    <property type="term" value="C:membrane"/>
    <property type="evidence" value="ECO:0007669"/>
    <property type="project" value="UniProtKB-SubCell"/>
</dbReference>
<feature type="transmembrane region" description="Helical" evidence="5">
    <location>
        <begin position="213"/>
        <end position="228"/>
    </location>
</feature>
<dbReference type="AlphaFoldDB" id="A0A1Y6KW72"/>
<feature type="transmembrane region" description="Helical" evidence="5">
    <location>
        <begin position="187"/>
        <end position="206"/>
    </location>
</feature>
<dbReference type="RefSeq" id="WP_087820483.1">
    <property type="nucleotide sequence ID" value="NZ_FYAH01000002.1"/>
</dbReference>
<gene>
    <name evidence="7" type="ORF">PAQU9191_01660</name>
</gene>
<protein>
    <recommendedName>
        <fullName evidence="6">O-antigen ligase-related domain-containing protein</fullName>
    </recommendedName>
</protein>
<dbReference type="EMBL" id="FYAH01000002">
    <property type="protein sequence ID" value="SMY16429.1"/>
    <property type="molecule type" value="Genomic_DNA"/>
</dbReference>
<evidence type="ECO:0000256" key="2">
    <source>
        <dbReference type="ARBA" id="ARBA00022692"/>
    </source>
</evidence>
<keyword evidence="2 5" id="KW-0812">Transmembrane</keyword>
<name>A0A1Y6KW72_9GAMM</name>
<keyword evidence="8" id="KW-1185">Reference proteome</keyword>
<feature type="transmembrane region" description="Helical" evidence="5">
    <location>
        <begin position="371"/>
        <end position="387"/>
    </location>
</feature>